<keyword evidence="3" id="KW-1185">Reference proteome</keyword>
<feature type="compositionally biased region" description="Basic and acidic residues" evidence="1">
    <location>
        <begin position="53"/>
        <end position="71"/>
    </location>
</feature>
<proteinExistence type="predicted"/>
<organism evidence="2 3">
    <name type="scientific">Vespula pensylvanica</name>
    <name type="common">Western yellow jacket</name>
    <name type="synonym">Wasp</name>
    <dbReference type="NCBI Taxonomy" id="30213"/>
    <lineage>
        <taxon>Eukaryota</taxon>
        <taxon>Metazoa</taxon>
        <taxon>Ecdysozoa</taxon>
        <taxon>Arthropoda</taxon>
        <taxon>Hexapoda</taxon>
        <taxon>Insecta</taxon>
        <taxon>Pterygota</taxon>
        <taxon>Neoptera</taxon>
        <taxon>Endopterygota</taxon>
        <taxon>Hymenoptera</taxon>
        <taxon>Apocrita</taxon>
        <taxon>Aculeata</taxon>
        <taxon>Vespoidea</taxon>
        <taxon>Vespidae</taxon>
        <taxon>Vespinae</taxon>
        <taxon>Vespula</taxon>
    </lineage>
</organism>
<gene>
    <name evidence="2" type="ORF">H0235_006470</name>
</gene>
<name>A0A834P6Y5_VESPE</name>
<comment type="caution">
    <text evidence="2">The sequence shown here is derived from an EMBL/GenBank/DDBJ whole genome shotgun (WGS) entry which is preliminary data.</text>
</comment>
<evidence type="ECO:0000256" key="1">
    <source>
        <dbReference type="SAM" id="MobiDB-lite"/>
    </source>
</evidence>
<dbReference type="Proteomes" id="UP000600918">
    <property type="component" value="Unassembled WGS sequence"/>
</dbReference>
<reference evidence="2" key="1">
    <citation type="journal article" date="2020" name="G3 (Bethesda)">
        <title>High-Quality Assemblies for Three Invasive Social Wasps from the &lt;i&gt;Vespula&lt;/i&gt; Genus.</title>
        <authorList>
            <person name="Harrop T.W.R."/>
            <person name="Guhlin J."/>
            <person name="McLaughlin G.M."/>
            <person name="Permina E."/>
            <person name="Stockwell P."/>
            <person name="Gilligan J."/>
            <person name="Le Lec M.F."/>
            <person name="Gruber M.A.M."/>
            <person name="Quinn O."/>
            <person name="Lovegrove M."/>
            <person name="Duncan E.J."/>
            <person name="Remnant E.J."/>
            <person name="Van Eeckhoven J."/>
            <person name="Graham B."/>
            <person name="Knapp R.A."/>
            <person name="Langford K.W."/>
            <person name="Kronenberg Z."/>
            <person name="Press M.O."/>
            <person name="Eacker S.M."/>
            <person name="Wilson-Rankin E.E."/>
            <person name="Purcell J."/>
            <person name="Lester P.J."/>
            <person name="Dearden P.K."/>
        </authorList>
    </citation>
    <scope>NUCLEOTIDE SEQUENCE</scope>
    <source>
        <strain evidence="2">Volc-1</strain>
    </source>
</reference>
<sequence length="190" mass="21068">MFRPTIRSNNVQRVGEKINESSTATGRRGIRDLDEKKITKKEKKKEKELLADPLSEYKLEETEKRGHERKASSTRLGFSPMILETDGVFLESETETETETEKKKFSRGFAESRTEMKLERAIKRKGKLDGIRRIARAKGTEKGGRGEHSGIDEISVAAAVEEWPCARCKGAPASAKPTGTGTSVIALCAV</sequence>
<dbReference type="EMBL" id="JACSDY010000004">
    <property type="protein sequence ID" value="KAF7430072.1"/>
    <property type="molecule type" value="Genomic_DNA"/>
</dbReference>
<accession>A0A834P6Y5</accession>
<protein>
    <submittedName>
        <fullName evidence="2">Uncharacterized protein</fullName>
    </submittedName>
</protein>
<feature type="region of interest" description="Disordered" evidence="1">
    <location>
        <begin position="53"/>
        <end position="75"/>
    </location>
</feature>
<feature type="region of interest" description="Disordered" evidence="1">
    <location>
        <begin position="1"/>
        <end position="32"/>
    </location>
</feature>
<dbReference type="AlphaFoldDB" id="A0A834P6Y5"/>
<evidence type="ECO:0000313" key="2">
    <source>
        <dbReference type="EMBL" id="KAF7430072.1"/>
    </source>
</evidence>
<evidence type="ECO:0000313" key="3">
    <source>
        <dbReference type="Proteomes" id="UP000600918"/>
    </source>
</evidence>
<feature type="region of interest" description="Disordered" evidence="1">
    <location>
        <begin position="90"/>
        <end position="110"/>
    </location>
</feature>
<feature type="compositionally biased region" description="Polar residues" evidence="1">
    <location>
        <begin position="1"/>
        <end position="12"/>
    </location>
</feature>